<accession>A0A086TG24</accession>
<evidence type="ECO:0000256" key="1">
    <source>
        <dbReference type="SAM" id="MobiDB-lite"/>
    </source>
</evidence>
<keyword evidence="3" id="KW-1185">Reference proteome</keyword>
<evidence type="ECO:0000313" key="2">
    <source>
        <dbReference type="EMBL" id="KFH48306.1"/>
    </source>
</evidence>
<sequence length="163" mass="17748">MPFGLMSCPESNGNSGSPSALPAYTPSRIHRDSQSQPRSPAASFASRLVLRLRSTRIWRSFRREASSSVPNADPSPRVIGASQRRGMARETGFNHTSEASALPTWRRLPYGESAEPLALAGVTLAAEDLDRLSSFARQEIGKEKGQERLIEGRTVARNLIAVS</sequence>
<dbReference type="Proteomes" id="UP000029964">
    <property type="component" value="Unassembled WGS sequence"/>
</dbReference>
<reference evidence="3" key="1">
    <citation type="journal article" date="2014" name="Genome Announc.">
        <title>Genome sequence and annotation of Acremonium chrysogenum, producer of the beta-lactam antibiotic cephalosporin C.</title>
        <authorList>
            <person name="Terfehr D."/>
            <person name="Dahlmann T.A."/>
            <person name="Specht T."/>
            <person name="Zadra I."/>
            <person name="Kuernsteiner H."/>
            <person name="Kueck U."/>
        </authorList>
    </citation>
    <scope>NUCLEOTIDE SEQUENCE [LARGE SCALE GENOMIC DNA]</scope>
    <source>
        <strain evidence="3">ATCC 11550 / CBS 779.69 / DSM 880 / IAM 14645 / JCM 23072 / IMI 49137</strain>
    </source>
</reference>
<feature type="compositionally biased region" description="Polar residues" evidence="1">
    <location>
        <begin position="9"/>
        <end position="18"/>
    </location>
</feature>
<proteinExistence type="predicted"/>
<dbReference type="AlphaFoldDB" id="A0A086TG24"/>
<gene>
    <name evidence="2" type="ORF">ACRE_009100</name>
</gene>
<feature type="region of interest" description="Disordered" evidence="1">
    <location>
        <begin position="1"/>
        <end position="43"/>
    </location>
</feature>
<protein>
    <submittedName>
        <fullName evidence="2">Uncharacterized protein</fullName>
    </submittedName>
</protein>
<dbReference type="HOGENOM" id="CLU_1626549_0_0_1"/>
<comment type="caution">
    <text evidence="2">The sequence shown here is derived from an EMBL/GenBank/DDBJ whole genome shotgun (WGS) entry which is preliminary data.</text>
</comment>
<name>A0A086TG24_HAPC1</name>
<organism evidence="2 3">
    <name type="scientific">Hapsidospora chrysogenum (strain ATCC 11550 / CBS 779.69 / DSM 880 / IAM 14645 / JCM 23072 / IMI 49137)</name>
    <name type="common">Acremonium chrysogenum</name>
    <dbReference type="NCBI Taxonomy" id="857340"/>
    <lineage>
        <taxon>Eukaryota</taxon>
        <taxon>Fungi</taxon>
        <taxon>Dikarya</taxon>
        <taxon>Ascomycota</taxon>
        <taxon>Pezizomycotina</taxon>
        <taxon>Sordariomycetes</taxon>
        <taxon>Hypocreomycetidae</taxon>
        <taxon>Hypocreales</taxon>
        <taxon>Bionectriaceae</taxon>
        <taxon>Hapsidospora</taxon>
    </lineage>
</organism>
<evidence type="ECO:0000313" key="3">
    <source>
        <dbReference type="Proteomes" id="UP000029964"/>
    </source>
</evidence>
<feature type="region of interest" description="Disordered" evidence="1">
    <location>
        <begin position="63"/>
        <end position="98"/>
    </location>
</feature>
<dbReference type="EMBL" id="JPKY01000004">
    <property type="protein sequence ID" value="KFH48306.1"/>
    <property type="molecule type" value="Genomic_DNA"/>
</dbReference>